<dbReference type="GO" id="GO:0008757">
    <property type="term" value="F:S-adenosylmethionine-dependent methyltransferase activity"/>
    <property type="evidence" value="ECO:0007669"/>
    <property type="project" value="UniProtKB-ARBA"/>
</dbReference>
<dbReference type="PROSITE" id="PS01231">
    <property type="entry name" value="TRMA_2"/>
    <property type="match status" value="1"/>
</dbReference>
<dbReference type="PROSITE" id="PS51687">
    <property type="entry name" value="SAM_MT_RNA_M5U"/>
    <property type="match status" value="1"/>
</dbReference>
<feature type="binding site" evidence="4">
    <location>
        <position position="332"/>
    </location>
    <ligand>
        <name>S-adenosyl-L-methionine</name>
        <dbReference type="ChEBI" id="CHEBI:59789"/>
    </ligand>
</feature>
<evidence type="ECO:0000256" key="3">
    <source>
        <dbReference type="ARBA" id="ARBA00022691"/>
    </source>
</evidence>
<dbReference type="InterPro" id="IPR010280">
    <property type="entry name" value="U5_MeTrfase_fam"/>
</dbReference>
<feature type="active site" description="Nucleophile" evidence="4">
    <location>
        <position position="407"/>
    </location>
</feature>
<keyword evidence="2 4" id="KW-0808">Transferase</keyword>
<dbReference type="Pfam" id="PF01938">
    <property type="entry name" value="TRAM"/>
    <property type="match status" value="1"/>
</dbReference>
<dbReference type="PROSITE" id="PS01230">
    <property type="entry name" value="TRMA_1"/>
    <property type="match status" value="1"/>
</dbReference>
<keyword evidence="3 4" id="KW-0949">S-adenosyl-L-methionine</keyword>
<evidence type="ECO:0000256" key="1">
    <source>
        <dbReference type="ARBA" id="ARBA00022603"/>
    </source>
</evidence>
<evidence type="ECO:0000256" key="2">
    <source>
        <dbReference type="ARBA" id="ARBA00022679"/>
    </source>
</evidence>
<dbReference type="Proteomes" id="UP000215215">
    <property type="component" value="Unassembled WGS sequence"/>
</dbReference>
<keyword evidence="1 4" id="KW-0489">Methyltransferase</keyword>
<evidence type="ECO:0000256" key="4">
    <source>
        <dbReference type="PROSITE-ProRule" id="PRU01024"/>
    </source>
</evidence>
<comment type="caution">
    <text evidence="8">The sequence shown here is derived from an EMBL/GenBank/DDBJ whole genome shotgun (WGS) entry which is preliminary data.</text>
</comment>
<dbReference type="EMBL" id="NOZQ01000153">
    <property type="protein sequence ID" value="OYD14880.1"/>
    <property type="molecule type" value="Genomic_DNA"/>
</dbReference>
<dbReference type="InterPro" id="IPR030391">
    <property type="entry name" value="MeTrfase_TrmA_CS"/>
</dbReference>
<evidence type="ECO:0000313" key="9">
    <source>
        <dbReference type="Proteomes" id="UP000215215"/>
    </source>
</evidence>
<dbReference type="GO" id="GO:0008173">
    <property type="term" value="F:RNA methyltransferase activity"/>
    <property type="evidence" value="ECO:0007669"/>
    <property type="project" value="InterPro"/>
</dbReference>
<dbReference type="InterPro" id="IPR029063">
    <property type="entry name" value="SAM-dependent_MTases_sf"/>
</dbReference>
<feature type="active site" evidence="5">
    <location>
        <position position="407"/>
    </location>
</feature>
<dbReference type="Gene3D" id="3.40.50.150">
    <property type="entry name" value="Vaccinia Virus protein VP39"/>
    <property type="match status" value="1"/>
</dbReference>
<dbReference type="Pfam" id="PF05958">
    <property type="entry name" value="tRNA_U5-meth_tr"/>
    <property type="match status" value="1"/>
</dbReference>
<dbReference type="PANTHER" id="PTHR11061:SF30">
    <property type="entry name" value="TRNA (URACIL(54)-C(5))-METHYLTRANSFERASE"/>
    <property type="match status" value="1"/>
</dbReference>
<name>A0A235BYQ7_UNCW3</name>
<feature type="binding site" evidence="4">
    <location>
        <position position="380"/>
    </location>
    <ligand>
        <name>S-adenosyl-L-methionine</name>
        <dbReference type="ChEBI" id="CHEBI:59789"/>
    </ligand>
</feature>
<dbReference type="EMBL" id="NOZQ01000020">
    <property type="protein sequence ID" value="OYD17401.1"/>
    <property type="molecule type" value="Genomic_DNA"/>
</dbReference>
<feature type="domain" description="TRAM" evidence="6">
    <location>
        <begin position="1"/>
        <end position="59"/>
    </location>
</feature>
<dbReference type="SUPFAM" id="SSF50249">
    <property type="entry name" value="Nucleic acid-binding proteins"/>
    <property type="match status" value="1"/>
</dbReference>
<evidence type="ECO:0000313" key="7">
    <source>
        <dbReference type="EMBL" id="OYD14880.1"/>
    </source>
</evidence>
<proteinExistence type="inferred from homology"/>
<evidence type="ECO:0000259" key="6">
    <source>
        <dbReference type="PROSITE" id="PS50926"/>
    </source>
</evidence>
<dbReference type="FunFam" id="3.40.50.150:FF:000009">
    <property type="entry name" value="23S rRNA (Uracil(1939)-C(5))-methyltransferase RlmD"/>
    <property type="match status" value="1"/>
</dbReference>
<accession>A0A235BYQ7</accession>
<feature type="binding site" evidence="4">
    <location>
        <position position="311"/>
    </location>
    <ligand>
        <name>S-adenosyl-L-methionine</name>
        <dbReference type="ChEBI" id="CHEBI:59789"/>
    </ligand>
</feature>
<dbReference type="SUPFAM" id="SSF53335">
    <property type="entry name" value="S-adenosyl-L-methionine-dependent methyltransferases"/>
    <property type="match status" value="1"/>
</dbReference>
<dbReference type="AlphaFoldDB" id="A0A235BYQ7"/>
<sequence length="456" mass="51888">MQIGQRFTAEIVDFAYYQESGVAKVDGFVVFVPWTLPGDVVEAYIRDVKANFGFAELIEIKKPSDNRVSPLCPVFSMCGGCTLQNLFYKQQIALKKNYVIDSLKRIGHVDPSSVDILPIVESPQIWFYRNKMEFVFGEKNGKLILGLHRRGSYKDYVDVRKCFIFSKSAPQIMDAAREFAGETGLSAYDPVTHRGFLRHLVIREAKSTGKMLVNLVTDCGDADIEKLAMMMPKRVTSFFWTINTRRADAVIPEKDRVIRGSGEIVDRIGDTDFYITPYSFVQPNPLTASIMYEKIHELLKPRGDETLLDLYCGSGGIGLYLSRSVKQVFGIDSSRSSVESAEKNAQLNNCKNIMFIKDDIRKALYKRKGWRDRIDIAVIDPPRDGVSKRAMRHLLNLRIPKLLYVSCNPTTLARDTSTLIENGYELECVQPIDMFPHTYHIEVITLFSRKVKSHFN</sequence>
<dbReference type="InterPro" id="IPR002792">
    <property type="entry name" value="TRAM_dom"/>
</dbReference>
<dbReference type="Gene3D" id="2.40.50.1070">
    <property type="match status" value="1"/>
</dbReference>
<protein>
    <submittedName>
        <fullName evidence="8">23S rRNA (Uracil(1939)-C(5))-methyltransferase RlmD</fullName>
    </submittedName>
</protein>
<dbReference type="GO" id="GO:0006396">
    <property type="term" value="P:RNA processing"/>
    <property type="evidence" value="ECO:0007669"/>
    <property type="project" value="InterPro"/>
</dbReference>
<comment type="similarity">
    <text evidence="4">Belongs to the class I-like SAM-binding methyltransferase superfamily. RNA M5U methyltransferase family.</text>
</comment>
<gene>
    <name evidence="8" type="ORF">CH333_01020</name>
    <name evidence="7" type="ORF">CH333_07085</name>
</gene>
<dbReference type="InterPro" id="IPR012340">
    <property type="entry name" value="NA-bd_OB-fold"/>
</dbReference>
<dbReference type="CDD" id="cd02440">
    <property type="entry name" value="AdoMet_MTases"/>
    <property type="match status" value="1"/>
</dbReference>
<dbReference type="GO" id="GO:0001510">
    <property type="term" value="P:RNA methylation"/>
    <property type="evidence" value="ECO:0007669"/>
    <property type="project" value="UniProtKB-ARBA"/>
</dbReference>
<dbReference type="PANTHER" id="PTHR11061">
    <property type="entry name" value="RNA M5U METHYLTRANSFERASE"/>
    <property type="match status" value="1"/>
</dbReference>
<evidence type="ECO:0000313" key="8">
    <source>
        <dbReference type="EMBL" id="OYD17401.1"/>
    </source>
</evidence>
<dbReference type="NCBIfam" id="TIGR00479">
    <property type="entry name" value="rumA"/>
    <property type="match status" value="1"/>
</dbReference>
<feature type="binding site" evidence="4">
    <location>
        <position position="282"/>
    </location>
    <ligand>
        <name>S-adenosyl-L-methionine</name>
        <dbReference type="ChEBI" id="CHEBI:59789"/>
    </ligand>
</feature>
<dbReference type="InterPro" id="IPR030390">
    <property type="entry name" value="MeTrfase_TrmA_AS"/>
</dbReference>
<reference evidence="8 9" key="1">
    <citation type="submission" date="2017-07" db="EMBL/GenBank/DDBJ databases">
        <title>Recovery of genomes from metagenomes via a dereplication, aggregation, and scoring strategy.</title>
        <authorList>
            <person name="Sieber C.M."/>
            <person name="Probst A.J."/>
            <person name="Sharrar A."/>
            <person name="Thomas B.C."/>
            <person name="Hess M."/>
            <person name="Tringe S.G."/>
            <person name="Banfield J.F."/>
        </authorList>
    </citation>
    <scope>NUCLEOTIDE SEQUENCE [LARGE SCALE GENOMIC DNA]</scope>
    <source>
        <strain evidence="8">JGI_Cruoil_03_44_89</strain>
    </source>
</reference>
<evidence type="ECO:0000256" key="5">
    <source>
        <dbReference type="PROSITE-ProRule" id="PRU10015"/>
    </source>
</evidence>
<organism evidence="8 9">
    <name type="scientific">candidate division WOR-3 bacterium JGI_Cruoil_03_44_89</name>
    <dbReference type="NCBI Taxonomy" id="1973748"/>
    <lineage>
        <taxon>Bacteria</taxon>
        <taxon>Bacteria division WOR-3</taxon>
    </lineage>
</organism>
<dbReference type="PROSITE" id="PS50926">
    <property type="entry name" value="TRAM"/>
    <property type="match status" value="1"/>
</dbReference>
<dbReference type="Gene3D" id="2.40.50.140">
    <property type="entry name" value="Nucleic acid-binding proteins"/>
    <property type="match status" value="1"/>
</dbReference>